<feature type="domain" description="C1q" evidence="4">
    <location>
        <begin position="9"/>
        <end position="137"/>
    </location>
</feature>
<dbReference type="SUPFAM" id="SSF49842">
    <property type="entry name" value="TNF-like"/>
    <property type="match status" value="1"/>
</dbReference>
<keyword evidence="6" id="KW-1185">Reference proteome</keyword>
<evidence type="ECO:0000259" key="4">
    <source>
        <dbReference type="PROSITE" id="PS50871"/>
    </source>
</evidence>
<dbReference type="Pfam" id="PF00386">
    <property type="entry name" value="C1q"/>
    <property type="match status" value="1"/>
</dbReference>
<name>A0AA88YI09_PINIB</name>
<dbReference type="GO" id="GO:0005576">
    <property type="term" value="C:extracellular region"/>
    <property type="evidence" value="ECO:0007669"/>
    <property type="project" value="UniProtKB-SubCell"/>
</dbReference>
<accession>A0AA88YI09</accession>
<evidence type="ECO:0000256" key="2">
    <source>
        <dbReference type="ARBA" id="ARBA00022525"/>
    </source>
</evidence>
<dbReference type="InterPro" id="IPR050822">
    <property type="entry name" value="Cerebellin_Synaptic_Org"/>
</dbReference>
<protein>
    <recommendedName>
        <fullName evidence="4">C1q domain-containing protein</fullName>
    </recommendedName>
</protein>
<keyword evidence="2" id="KW-0964">Secreted</keyword>
<gene>
    <name evidence="5" type="ORF">FSP39_020626</name>
</gene>
<reference evidence="5" key="1">
    <citation type="submission" date="2019-08" db="EMBL/GenBank/DDBJ databases">
        <title>The improved chromosome-level genome for the pearl oyster Pinctada fucata martensii using PacBio sequencing and Hi-C.</title>
        <authorList>
            <person name="Zheng Z."/>
        </authorList>
    </citation>
    <scope>NUCLEOTIDE SEQUENCE</scope>
    <source>
        <strain evidence="5">ZZ-2019</strain>
        <tissue evidence="5">Adductor muscle</tissue>
    </source>
</reference>
<sequence length="137" mass="14863">MINSLGYLGGHNRIAFSAVTSSSSSYSGSSDVKFSTIITNVGNGFSHSTGLFTAPNAGVYVFEWSIRSYSGNNEYPGIYVNGKLMMVTHCYGYSSYYNSCSKTITLNLQKQDGVSIRSYSGTMYVAGTYSSFSGWML</sequence>
<comment type="subcellular location">
    <subcellularLocation>
        <location evidence="1">Secreted</location>
    </subcellularLocation>
</comment>
<evidence type="ECO:0000313" key="6">
    <source>
        <dbReference type="Proteomes" id="UP001186944"/>
    </source>
</evidence>
<evidence type="ECO:0000313" key="5">
    <source>
        <dbReference type="EMBL" id="KAK3105242.1"/>
    </source>
</evidence>
<dbReference type="AlphaFoldDB" id="A0AA88YI09"/>
<evidence type="ECO:0000256" key="3">
    <source>
        <dbReference type="ARBA" id="ARBA00022729"/>
    </source>
</evidence>
<dbReference type="Proteomes" id="UP001186944">
    <property type="component" value="Unassembled WGS sequence"/>
</dbReference>
<dbReference type="InterPro" id="IPR008983">
    <property type="entry name" value="Tumour_necrosis_fac-like_dom"/>
</dbReference>
<dbReference type="EMBL" id="VSWD01000004">
    <property type="protein sequence ID" value="KAK3105242.1"/>
    <property type="molecule type" value="Genomic_DNA"/>
</dbReference>
<comment type="caution">
    <text evidence="5">The sequence shown here is derived from an EMBL/GenBank/DDBJ whole genome shotgun (WGS) entry which is preliminary data.</text>
</comment>
<dbReference type="Gene3D" id="2.60.120.40">
    <property type="match status" value="1"/>
</dbReference>
<dbReference type="PANTHER" id="PTHR22923:SF116">
    <property type="entry name" value="C1Q DOMAIN-CONTAINING PROTEIN"/>
    <property type="match status" value="1"/>
</dbReference>
<evidence type="ECO:0000256" key="1">
    <source>
        <dbReference type="ARBA" id="ARBA00004613"/>
    </source>
</evidence>
<dbReference type="SMART" id="SM00110">
    <property type="entry name" value="C1Q"/>
    <property type="match status" value="1"/>
</dbReference>
<dbReference type="PRINTS" id="PR00007">
    <property type="entry name" value="COMPLEMNTC1Q"/>
</dbReference>
<organism evidence="5 6">
    <name type="scientific">Pinctada imbricata</name>
    <name type="common">Atlantic pearl-oyster</name>
    <name type="synonym">Pinctada martensii</name>
    <dbReference type="NCBI Taxonomy" id="66713"/>
    <lineage>
        <taxon>Eukaryota</taxon>
        <taxon>Metazoa</taxon>
        <taxon>Spiralia</taxon>
        <taxon>Lophotrochozoa</taxon>
        <taxon>Mollusca</taxon>
        <taxon>Bivalvia</taxon>
        <taxon>Autobranchia</taxon>
        <taxon>Pteriomorphia</taxon>
        <taxon>Pterioida</taxon>
        <taxon>Pterioidea</taxon>
        <taxon>Pteriidae</taxon>
        <taxon>Pinctada</taxon>
    </lineage>
</organism>
<dbReference type="PROSITE" id="PS50871">
    <property type="entry name" value="C1Q"/>
    <property type="match status" value="1"/>
</dbReference>
<keyword evidence="3" id="KW-0732">Signal</keyword>
<dbReference type="PANTHER" id="PTHR22923">
    <property type="entry name" value="CEREBELLIN-RELATED"/>
    <property type="match status" value="1"/>
</dbReference>
<dbReference type="InterPro" id="IPR001073">
    <property type="entry name" value="C1q_dom"/>
</dbReference>
<proteinExistence type="predicted"/>